<evidence type="ECO:0000313" key="3">
    <source>
        <dbReference type="EMBL" id="QHV98238.1"/>
    </source>
</evidence>
<feature type="compositionally biased region" description="Pro residues" evidence="1">
    <location>
        <begin position="366"/>
        <end position="376"/>
    </location>
</feature>
<evidence type="ECO:0000256" key="1">
    <source>
        <dbReference type="SAM" id="MobiDB-lite"/>
    </source>
</evidence>
<evidence type="ECO:0000313" key="4">
    <source>
        <dbReference type="Proteomes" id="UP000464577"/>
    </source>
</evidence>
<sequence>MNTFIKKYYVPVLQVFLLTMALVAWPNTGWAERPPYRDRLSTDRVRFLHKPNPHPVNTDRPGKKTFDSDPIRFSLTVNKRHVKPGEVVDVEITAHYLAILSSQLFVLPGANAFRLKLLLPDGFVQTGGDYTDYIGTELSSANPTITYKLKGYFARASSRVEFRLLRGSAQANESTLFVEKTRLVLEVDGSQAARQAGDYANLSVDCGGNTLTVSAQLTTSTNNRVSILIFKDNAIVNNLNDLVGPSINQTVSMSGSGSYYAKVREVNNDGNEINSSVVSANCFGGGTPNPPTNPNPPTSGCNFSQGQHLVTTSWGEAIYAHQANGYWFAAYQDGSNFKPRHWLEAISYGQASCFAEEDPRNGTPSNPNPPTNPTPPTSGCNYSAGQFLLNFYGEAIYAHQANGYWYAAYQDGSNFKPRHWLVAAGFDANQSNCFAEEDPRNGGARPQYDLDEVTVTAFRDYNGDAFAQIYTLYVGNDYRATSNPAFGYSEEYSGLNASDLPAILEALLTRLNLELRNQGLESFNDAEMAILRTLSVRQVFNIYTSIVSANNLANVALNNQFKGEAIDNGYSNAFRHFYFAFGIARATDANIAARFVAAHESTQGNGLSTQMDTNNNEYALYIYRNNLAGTNYVSFNFLLGLAQNGQLWTIQNGVLGKFPYIIPGGPRTPQN</sequence>
<dbReference type="Proteomes" id="UP000464577">
    <property type="component" value="Chromosome"/>
</dbReference>
<proteinExistence type="predicted"/>
<reference evidence="3 4" key="1">
    <citation type="submission" date="2019-11" db="EMBL/GenBank/DDBJ databases">
        <title>Spirosoma endbachense sp. nov., isolated from a natural salt meadow.</title>
        <authorList>
            <person name="Rojas J."/>
            <person name="Ambika Manirajan B."/>
            <person name="Ratering S."/>
            <person name="Suarez C."/>
            <person name="Geissler-Plaum R."/>
            <person name="Schnell S."/>
        </authorList>
    </citation>
    <scope>NUCLEOTIDE SEQUENCE [LARGE SCALE GENOMIC DNA]</scope>
    <source>
        <strain evidence="3 4">I-24</strain>
    </source>
</reference>
<dbReference type="RefSeq" id="WP_162388651.1">
    <property type="nucleotide sequence ID" value="NZ_CP045997.1"/>
</dbReference>
<dbReference type="KEGG" id="senf:GJR95_25975"/>
<protein>
    <recommendedName>
        <fullName evidence="2">DUF6973 domain-containing protein</fullName>
    </recommendedName>
</protein>
<evidence type="ECO:0000259" key="2">
    <source>
        <dbReference type="Pfam" id="PF22322"/>
    </source>
</evidence>
<feature type="domain" description="DUF6973" evidence="2">
    <location>
        <begin position="536"/>
        <end position="631"/>
    </location>
</feature>
<dbReference type="EMBL" id="CP045997">
    <property type="protein sequence ID" value="QHV98238.1"/>
    <property type="molecule type" value="Genomic_DNA"/>
</dbReference>
<organism evidence="3 4">
    <name type="scientific">Spirosoma endbachense</name>
    <dbReference type="NCBI Taxonomy" id="2666025"/>
    <lineage>
        <taxon>Bacteria</taxon>
        <taxon>Pseudomonadati</taxon>
        <taxon>Bacteroidota</taxon>
        <taxon>Cytophagia</taxon>
        <taxon>Cytophagales</taxon>
        <taxon>Cytophagaceae</taxon>
        <taxon>Spirosoma</taxon>
    </lineage>
</organism>
<dbReference type="Pfam" id="PF22322">
    <property type="entry name" value="DUF6973"/>
    <property type="match status" value="1"/>
</dbReference>
<dbReference type="InterPro" id="IPR054246">
    <property type="entry name" value="DUF6973"/>
</dbReference>
<dbReference type="AlphaFoldDB" id="A0A6P1W0X1"/>
<name>A0A6P1W0X1_9BACT</name>
<accession>A0A6P1W0X1</accession>
<gene>
    <name evidence="3" type="ORF">GJR95_25975</name>
</gene>
<feature type="region of interest" description="Disordered" evidence="1">
    <location>
        <begin position="355"/>
        <end position="379"/>
    </location>
</feature>
<keyword evidence="4" id="KW-1185">Reference proteome</keyword>